<evidence type="ECO:0000313" key="18">
    <source>
        <dbReference type="EMBL" id="SSX17542.1"/>
    </source>
</evidence>
<dbReference type="FunFam" id="3.30.40.10:FF:000136">
    <property type="entry name" value="E3 ubiquitin-protein ligase Topors"/>
    <property type="match status" value="1"/>
</dbReference>
<evidence type="ECO:0000256" key="15">
    <source>
        <dbReference type="PROSITE-ProRule" id="PRU00175"/>
    </source>
</evidence>
<keyword evidence="6" id="KW-0833">Ubl conjugation pathway</keyword>
<dbReference type="GO" id="GO:0061630">
    <property type="term" value="F:ubiquitin protein ligase activity"/>
    <property type="evidence" value="ECO:0007669"/>
    <property type="project" value="UniProtKB-EC"/>
</dbReference>
<proteinExistence type="predicted"/>
<dbReference type="AlphaFoldDB" id="A0A336LHR4"/>
<evidence type="ECO:0000256" key="9">
    <source>
        <dbReference type="ARBA" id="ARBA00023163"/>
    </source>
</evidence>
<feature type="region of interest" description="Disordered" evidence="16">
    <location>
        <begin position="381"/>
        <end position="406"/>
    </location>
</feature>
<dbReference type="CDD" id="cd16574">
    <property type="entry name" value="RING-HC_Topors"/>
    <property type="match status" value="1"/>
</dbReference>
<feature type="region of interest" description="Disordered" evidence="16">
    <location>
        <begin position="591"/>
        <end position="720"/>
    </location>
</feature>
<feature type="region of interest" description="Disordered" evidence="16">
    <location>
        <begin position="482"/>
        <end position="512"/>
    </location>
</feature>
<feature type="compositionally biased region" description="Low complexity" evidence="16">
    <location>
        <begin position="699"/>
        <end position="711"/>
    </location>
</feature>
<dbReference type="PANTHER" id="PTHR46077:SF1">
    <property type="entry name" value="TOP1 BINDING ARGININE_SERINE RICH PROTEIN, E3 UBIQUITIN LIGASE"/>
    <property type="match status" value="1"/>
</dbReference>
<dbReference type="GO" id="GO:0008270">
    <property type="term" value="F:zinc ion binding"/>
    <property type="evidence" value="ECO:0007669"/>
    <property type="project" value="UniProtKB-KW"/>
</dbReference>
<dbReference type="PANTHER" id="PTHR46077">
    <property type="entry name" value="E3 UBIQUITIN-PROTEIN LIGASE TOPORS"/>
    <property type="match status" value="1"/>
</dbReference>
<sequence length="720" mass="81824">MAFCPQTPENLLECPPTPKTTHPSPDSSESESETRSDCERCSICLGKCRNKCFTDSCLHYFCFNCLLEWSKIKAECPLCKASFQSIIHNIKSMKEFDEYLVQPSVSSVTTPQMGFPYLPHLPTEPQSRVFHRVNYMLPDSPRYTFNATMQVRPHQSDQIYQLFMQSNDATERYSREYANDTIPFRQQSQEWRQYIYNRGIYALPLEDMTGRSRECSVDFYRENPAQIYRLMPWINRELVVLLRGNPFQIQVVMNYLPELLTQHDMQADQFRSYFQSFLGQRTDHFIHELLNFARSPYDMIGYDRHVRYAPYYRPETRNRQTINADEEVVISSDNESNSPQDLSSAPQDLSYSRRRKNRTEFTISTRLSSHTSVIFRGSIEASNNNAGSSANIEGNGNSNSSTGNQPISAEDAEVAAHNERVLGSNGTVQIIRDNQNVQNLSDTDSSECEFVLERKPPHLRTPEMVSLNSESDSDVVFVNEEKKIPQNREIPPPGVFEQTKNSSDSSDSDDNKNLTVLRMKLLCARESNPSTSNEPVPSTSTGGFTGCLTVRPPIRFKLRKRVIKSIYDSSSDSETHNDKNSSDNAMIPAVHYSSSSSEDDEPIDVVGSDIKPFNSKRKLRTDEDCPKNQKKQRGLTKFKSHKTKKISMKRPTRKIKSVIVKHSSKGNGFYVAKKNDSGTDTNSSCTSITSSESSDDESSSMSNKNDNNENSPQWSSAPSE</sequence>
<feature type="region of interest" description="Disordered" evidence="16">
    <location>
        <begin position="1"/>
        <end position="33"/>
    </location>
</feature>
<gene>
    <name evidence="18" type="primary">CSON001311</name>
</gene>
<dbReference type="EC" id="2.3.2.27" evidence="2"/>
<dbReference type="PROSITE" id="PS00518">
    <property type="entry name" value="ZF_RING_1"/>
    <property type="match status" value="1"/>
</dbReference>
<dbReference type="Pfam" id="PF00097">
    <property type="entry name" value="zf-C3HC4"/>
    <property type="match status" value="1"/>
</dbReference>
<evidence type="ECO:0000256" key="11">
    <source>
        <dbReference type="ARBA" id="ARBA00076856"/>
    </source>
</evidence>
<feature type="compositionally biased region" description="Polar residues" evidence="16">
    <location>
        <begin position="331"/>
        <end position="350"/>
    </location>
</feature>
<dbReference type="SMART" id="SM00184">
    <property type="entry name" value="RING"/>
    <property type="match status" value="1"/>
</dbReference>
<dbReference type="GO" id="GO:0006513">
    <property type="term" value="P:protein monoubiquitination"/>
    <property type="evidence" value="ECO:0007669"/>
    <property type="project" value="TreeGrafter"/>
</dbReference>
<name>A0A336LHR4_CULSO</name>
<dbReference type="EMBL" id="UFQT01000011">
    <property type="protein sequence ID" value="SSX17542.1"/>
    <property type="molecule type" value="Genomic_DNA"/>
</dbReference>
<dbReference type="InterPro" id="IPR058746">
    <property type="entry name" value="Znf_RING-type_Topors"/>
</dbReference>
<dbReference type="GO" id="GO:0000209">
    <property type="term" value="P:protein polyubiquitination"/>
    <property type="evidence" value="ECO:0007669"/>
    <property type="project" value="TreeGrafter"/>
</dbReference>
<dbReference type="Gene3D" id="3.30.40.10">
    <property type="entry name" value="Zinc/RING finger domain, C3HC4 (zinc finger)"/>
    <property type="match status" value="1"/>
</dbReference>
<keyword evidence="7" id="KW-0862">Zinc</keyword>
<dbReference type="PROSITE" id="PS50089">
    <property type="entry name" value="ZF_RING_2"/>
    <property type="match status" value="1"/>
</dbReference>
<dbReference type="InterPro" id="IPR018957">
    <property type="entry name" value="Znf_C3HC4_RING-type"/>
</dbReference>
<feature type="compositionally biased region" description="Polar residues" evidence="16">
    <location>
        <begin position="527"/>
        <end position="542"/>
    </location>
</feature>
<dbReference type="GO" id="GO:0005634">
    <property type="term" value="C:nucleus"/>
    <property type="evidence" value="ECO:0007669"/>
    <property type="project" value="UniProtKB-ARBA"/>
</dbReference>
<feature type="compositionally biased region" description="Low complexity" evidence="16">
    <location>
        <begin position="381"/>
        <end position="401"/>
    </location>
</feature>
<feature type="region of interest" description="Disordered" evidence="16">
    <location>
        <begin position="330"/>
        <end position="355"/>
    </location>
</feature>
<evidence type="ECO:0000256" key="12">
    <source>
        <dbReference type="ARBA" id="ARBA00076940"/>
    </source>
</evidence>
<evidence type="ECO:0000256" key="8">
    <source>
        <dbReference type="ARBA" id="ARBA00023015"/>
    </source>
</evidence>
<evidence type="ECO:0000256" key="5">
    <source>
        <dbReference type="ARBA" id="ARBA00022771"/>
    </source>
</evidence>
<evidence type="ECO:0000256" key="4">
    <source>
        <dbReference type="ARBA" id="ARBA00022723"/>
    </source>
</evidence>
<feature type="compositionally biased region" description="Low complexity" evidence="16">
    <location>
        <begin position="679"/>
        <end position="692"/>
    </location>
</feature>
<evidence type="ECO:0000256" key="10">
    <source>
        <dbReference type="ARBA" id="ARBA00071236"/>
    </source>
</evidence>
<feature type="compositionally biased region" description="Basic residues" evidence="16">
    <location>
        <begin position="628"/>
        <end position="656"/>
    </location>
</feature>
<evidence type="ECO:0000256" key="13">
    <source>
        <dbReference type="ARBA" id="ARBA00079040"/>
    </source>
</evidence>
<keyword evidence="9" id="KW-0804">Transcription</keyword>
<feature type="region of interest" description="Disordered" evidence="16">
    <location>
        <begin position="525"/>
        <end position="545"/>
    </location>
</feature>
<protein>
    <recommendedName>
        <fullName evidence="10">E3 ubiquitin-protein ligase Topors</fullName>
        <ecNumber evidence="2">2.3.2.27</ecNumber>
    </recommendedName>
    <alternativeName>
        <fullName evidence="11">RING-type E3 ubiquitin transferase Topors</fullName>
    </alternativeName>
    <alternativeName>
        <fullName evidence="13">SUMO1-protein E3 ligase Topors</fullName>
    </alternativeName>
    <alternativeName>
        <fullName evidence="12">Topoisomerase I-binding RING finger protein</fullName>
    </alternativeName>
    <alternativeName>
        <fullName evidence="14">Topoisomerase I-binding arginine/serine-rich protein</fullName>
    </alternativeName>
</protein>
<dbReference type="SUPFAM" id="SSF57850">
    <property type="entry name" value="RING/U-box"/>
    <property type="match status" value="1"/>
</dbReference>
<reference evidence="18" key="1">
    <citation type="submission" date="2018-07" db="EMBL/GenBank/DDBJ databases">
        <authorList>
            <person name="Quirk P.G."/>
            <person name="Krulwich T.A."/>
        </authorList>
    </citation>
    <scope>NUCLEOTIDE SEQUENCE</scope>
</reference>
<keyword evidence="4" id="KW-0479">Metal-binding</keyword>
<evidence type="ECO:0000256" key="16">
    <source>
        <dbReference type="SAM" id="MobiDB-lite"/>
    </source>
</evidence>
<evidence type="ECO:0000259" key="17">
    <source>
        <dbReference type="PROSITE" id="PS50089"/>
    </source>
</evidence>
<evidence type="ECO:0000256" key="2">
    <source>
        <dbReference type="ARBA" id="ARBA00012483"/>
    </source>
</evidence>
<dbReference type="InterPro" id="IPR017907">
    <property type="entry name" value="Znf_RING_CS"/>
</dbReference>
<evidence type="ECO:0000256" key="1">
    <source>
        <dbReference type="ARBA" id="ARBA00000900"/>
    </source>
</evidence>
<evidence type="ECO:0000256" key="7">
    <source>
        <dbReference type="ARBA" id="ARBA00022833"/>
    </source>
</evidence>
<comment type="catalytic activity">
    <reaction evidence="1">
        <text>S-ubiquitinyl-[E2 ubiquitin-conjugating enzyme]-L-cysteine + [acceptor protein]-L-lysine = [E2 ubiquitin-conjugating enzyme]-L-cysteine + N(6)-ubiquitinyl-[acceptor protein]-L-lysine.</text>
        <dbReference type="EC" id="2.3.2.27"/>
    </reaction>
</comment>
<dbReference type="InterPro" id="IPR001841">
    <property type="entry name" value="Znf_RING"/>
</dbReference>
<evidence type="ECO:0000256" key="3">
    <source>
        <dbReference type="ARBA" id="ARBA00022679"/>
    </source>
</evidence>
<organism evidence="18">
    <name type="scientific">Culicoides sonorensis</name>
    <name type="common">Biting midge</name>
    <dbReference type="NCBI Taxonomy" id="179676"/>
    <lineage>
        <taxon>Eukaryota</taxon>
        <taxon>Metazoa</taxon>
        <taxon>Ecdysozoa</taxon>
        <taxon>Arthropoda</taxon>
        <taxon>Hexapoda</taxon>
        <taxon>Insecta</taxon>
        <taxon>Pterygota</taxon>
        <taxon>Neoptera</taxon>
        <taxon>Endopterygota</taxon>
        <taxon>Diptera</taxon>
        <taxon>Nematocera</taxon>
        <taxon>Chironomoidea</taxon>
        <taxon>Ceratopogonidae</taxon>
        <taxon>Ceratopogoninae</taxon>
        <taxon>Culicoides</taxon>
        <taxon>Monoculicoides</taxon>
    </lineage>
</organism>
<evidence type="ECO:0000256" key="14">
    <source>
        <dbReference type="ARBA" id="ARBA00079184"/>
    </source>
</evidence>
<evidence type="ECO:0000256" key="6">
    <source>
        <dbReference type="ARBA" id="ARBA00022786"/>
    </source>
</evidence>
<accession>A0A336LHR4</accession>
<keyword evidence="5 15" id="KW-0863">Zinc-finger</keyword>
<feature type="domain" description="RING-type" evidence="17">
    <location>
        <begin position="41"/>
        <end position="80"/>
    </location>
</feature>
<dbReference type="InterPro" id="IPR013083">
    <property type="entry name" value="Znf_RING/FYVE/PHD"/>
</dbReference>
<keyword evidence="8" id="KW-0805">Transcription regulation</keyword>
<keyword evidence="3" id="KW-0808">Transferase</keyword>
<dbReference type="Pfam" id="PF26084">
    <property type="entry name" value="PWI_Topors"/>
    <property type="match status" value="1"/>
</dbReference>
<dbReference type="InterPro" id="IPR058745">
    <property type="entry name" value="PWI_Topors"/>
</dbReference>
<dbReference type="OMA" id="HEDKQNT"/>
<dbReference type="VEuPathDB" id="VectorBase:CSON001311"/>